<evidence type="ECO:0000313" key="3">
    <source>
        <dbReference type="EMBL" id="MBJ6361679.1"/>
    </source>
</evidence>
<sequence>MSEVSTSISVEAWVVAAAGAFMLLLFVWLMVLSIRFGKMRRRYKKMMADTGIDNLEQLIEQLQHNDQLQQNKLQLQVEQLQLMKESLAQVKGRVGIHRYNAFSDQGSDLSFSLAIMNDKQDGVIISGIHGRDETYVYAKPLKQGESAYPLSPEERKAVGLALQQG</sequence>
<dbReference type="AlphaFoldDB" id="A0A934J1Q5"/>
<proteinExistence type="predicted"/>
<keyword evidence="4" id="KW-1185">Reference proteome</keyword>
<evidence type="ECO:0000256" key="2">
    <source>
        <dbReference type="SAM" id="Phobius"/>
    </source>
</evidence>
<organism evidence="3 4">
    <name type="scientific">Paenibacillus roseus</name>
    <dbReference type="NCBI Taxonomy" id="2798579"/>
    <lineage>
        <taxon>Bacteria</taxon>
        <taxon>Bacillati</taxon>
        <taxon>Bacillota</taxon>
        <taxon>Bacilli</taxon>
        <taxon>Bacillales</taxon>
        <taxon>Paenibacillaceae</taxon>
        <taxon>Paenibacillus</taxon>
    </lineage>
</organism>
<keyword evidence="1" id="KW-0175">Coiled coil</keyword>
<keyword evidence="2" id="KW-0472">Membrane</keyword>
<comment type="caution">
    <text evidence="3">The sequence shown here is derived from an EMBL/GenBank/DDBJ whole genome shotgun (WGS) entry which is preliminary data.</text>
</comment>
<feature type="coiled-coil region" evidence="1">
    <location>
        <begin position="52"/>
        <end position="85"/>
    </location>
</feature>
<dbReference type="InterPro" id="IPR027981">
    <property type="entry name" value="DUF4446"/>
</dbReference>
<name>A0A934J1Q5_9BACL</name>
<keyword evidence="2" id="KW-0812">Transmembrane</keyword>
<keyword evidence="2" id="KW-1133">Transmembrane helix</keyword>
<gene>
    <name evidence="3" type="ORF">JFN88_10275</name>
</gene>
<evidence type="ECO:0000313" key="4">
    <source>
        <dbReference type="Proteomes" id="UP000640274"/>
    </source>
</evidence>
<feature type="transmembrane region" description="Helical" evidence="2">
    <location>
        <begin position="12"/>
        <end position="37"/>
    </location>
</feature>
<dbReference type="EMBL" id="JAELUP010000037">
    <property type="protein sequence ID" value="MBJ6361679.1"/>
    <property type="molecule type" value="Genomic_DNA"/>
</dbReference>
<dbReference type="Pfam" id="PF14584">
    <property type="entry name" value="DUF4446"/>
    <property type="match status" value="1"/>
</dbReference>
<protein>
    <submittedName>
        <fullName evidence="3">DUF4446 family protein</fullName>
    </submittedName>
</protein>
<evidence type="ECO:0000256" key="1">
    <source>
        <dbReference type="SAM" id="Coils"/>
    </source>
</evidence>
<reference evidence="3" key="1">
    <citation type="submission" date="2020-12" db="EMBL/GenBank/DDBJ databases">
        <authorList>
            <person name="Huq M.A."/>
        </authorList>
    </citation>
    <scope>NUCLEOTIDE SEQUENCE</scope>
    <source>
        <strain evidence="3">MAHUQ-46</strain>
    </source>
</reference>
<dbReference type="Proteomes" id="UP000640274">
    <property type="component" value="Unassembled WGS sequence"/>
</dbReference>
<dbReference type="RefSeq" id="WP_199019232.1">
    <property type="nucleotide sequence ID" value="NZ_JAELUP010000037.1"/>
</dbReference>
<accession>A0A934J1Q5</accession>